<dbReference type="PANTHER" id="PTHR34459:SF3">
    <property type="entry name" value="OS01G0264500 PROTEIN"/>
    <property type="match status" value="1"/>
</dbReference>
<gene>
    <name evidence="1" type="ORF">SO802_035180</name>
</gene>
<dbReference type="PANTHER" id="PTHR34459">
    <property type="entry name" value="OS01G0264500 PROTEIN"/>
    <property type="match status" value="1"/>
</dbReference>
<name>A0AAW2B9H5_9ROSI</name>
<comment type="caution">
    <text evidence="1">The sequence shown here is derived from an EMBL/GenBank/DDBJ whole genome shotgun (WGS) entry which is preliminary data.</text>
</comment>
<sequence>MKVTHILLGRPWLFDQNVKHYGGENTYVLMVGKKEVVLKPMTLAEMDKFKVSKPKVIEGKDLEAKNYDVATEATKTKPDQPIEVPQILADFSKDCTNFSLKDLSMPLCPMHEYSTDSVKGISCLVSKIGDVELKIDASDQGKLEETSEWTVPPLIRDSFSMIGSAVGGTTSAFYGFNHDIRVSFKRGLWLNAEGRFELVCDDQQSRGFI</sequence>
<keyword evidence="2" id="KW-1185">Reference proteome</keyword>
<reference evidence="1 2" key="1">
    <citation type="submission" date="2024-01" db="EMBL/GenBank/DDBJ databases">
        <title>A telomere-to-telomere, gap-free genome of sweet tea (Lithocarpus litseifolius).</title>
        <authorList>
            <person name="Zhou J."/>
        </authorList>
    </citation>
    <scope>NUCLEOTIDE SEQUENCE [LARGE SCALE GENOMIC DNA]</scope>
    <source>
        <strain evidence="1">Zhou-2022a</strain>
        <tissue evidence="1">Leaf</tissue>
    </source>
</reference>
<proteinExistence type="predicted"/>
<dbReference type="AlphaFoldDB" id="A0AAW2B9H5"/>
<evidence type="ECO:0000313" key="1">
    <source>
        <dbReference type="EMBL" id="KAK9981947.1"/>
    </source>
</evidence>
<dbReference type="EMBL" id="JAZDWU010000182">
    <property type="protein sequence ID" value="KAK9981947.1"/>
    <property type="molecule type" value="Genomic_DNA"/>
</dbReference>
<organism evidence="1 2">
    <name type="scientific">Lithocarpus litseifolius</name>
    <dbReference type="NCBI Taxonomy" id="425828"/>
    <lineage>
        <taxon>Eukaryota</taxon>
        <taxon>Viridiplantae</taxon>
        <taxon>Streptophyta</taxon>
        <taxon>Embryophyta</taxon>
        <taxon>Tracheophyta</taxon>
        <taxon>Spermatophyta</taxon>
        <taxon>Magnoliopsida</taxon>
        <taxon>eudicotyledons</taxon>
        <taxon>Gunneridae</taxon>
        <taxon>Pentapetalae</taxon>
        <taxon>rosids</taxon>
        <taxon>fabids</taxon>
        <taxon>Fagales</taxon>
        <taxon>Fagaceae</taxon>
        <taxon>Lithocarpus</taxon>
    </lineage>
</organism>
<evidence type="ECO:0008006" key="3">
    <source>
        <dbReference type="Google" id="ProtNLM"/>
    </source>
</evidence>
<evidence type="ECO:0000313" key="2">
    <source>
        <dbReference type="Proteomes" id="UP001459277"/>
    </source>
</evidence>
<accession>A0AAW2B9H5</accession>
<protein>
    <recommendedName>
        <fullName evidence="3">Vitellogenin</fullName>
    </recommendedName>
</protein>
<dbReference type="Proteomes" id="UP001459277">
    <property type="component" value="Unassembled WGS sequence"/>
</dbReference>